<feature type="compositionally biased region" description="Polar residues" evidence="1">
    <location>
        <begin position="111"/>
        <end position="125"/>
    </location>
</feature>
<feature type="region of interest" description="Disordered" evidence="1">
    <location>
        <begin position="20"/>
        <end position="89"/>
    </location>
</feature>
<feature type="region of interest" description="Disordered" evidence="1">
    <location>
        <begin position="111"/>
        <end position="141"/>
    </location>
</feature>
<feature type="non-terminal residue" evidence="2">
    <location>
        <position position="1"/>
    </location>
</feature>
<accession>A0A0B6YIC8</accession>
<name>A0A0B6YIC8_9EUPU</name>
<dbReference type="AlphaFoldDB" id="A0A0B6YIC8"/>
<proteinExistence type="predicted"/>
<evidence type="ECO:0000313" key="2">
    <source>
        <dbReference type="EMBL" id="CEK55932.1"/>
    </source>
</evidence>
<reference evidence="2" key="1">
    <citation type="submission" date="2014-12" db="EMBL/GenBank/DDBJ databases">
        <title>Insight into the proteome of Arion vulgaris.</title>
        <authorList>
            <person name="Aradska J."/>
            <person name="Bulat T."/>
            <person name="Smidak R."/>
            <person name="Sarate P."/>
            <person name="Gangsoo J."/>
            <person name="Sialana F."/>
            <person name="Bilban M."/>
            <person name="Lubec G."/>
        </authorList>
    </citation>
    <scope>NUCLEOTIDE SEQUENCE</scope>
    <source>
        <tissue evidence="2">Skin</tissue>
    </source>
</reference>
<protein>
    <submittedName>
        <fullName evidence="2">Uncharacterized protein</fullName>
    </submittedName>
</protein>
<evidence type="ECO:0000256" key="1">
    <source>
        <dbReference type="SAM" id="MobiDB-lite"/>
    </source>
</evidence>
<feature type="non-terminal residue" evidence="2">
    <location>
        <position position="167"/>
    </location>
</feature>
<feature type="compositionally biased region" description="Polar residues" evidence="1">
    <location>
        <begin position="52"/>
        <end position="65"/>
    </location>
</feature>
<organism evidence="2">
    <name type="scientific">Arion vulgaris</name>
    <dbReference type="NCBI Taxonomy" id="1028688"/>
    <lineage>
        <taxon>Eukaryota</taxon>
        <taxon>Metazoa</taxon>
        <taxon>Spiralia</taxon>
        <taxon>Lophotrochozoa</taxon>
        <taxon>Mollusca</taxon>
        <taxon>Gastropoda</taxon>
        <taxon>Heterobranchia</taxon>
        <taxon>Euthyneura</taxon>
        <taxon>Panpulmonata</taxon>
        <taxon>Eupulmonata</taxon>
        <taxon>Stylommatophora</taxon>
        <taxon>Helicina</taxon>
        <taxon>Arionoidea</taxon>
        <taxon>Arionidae</taxon>
        <taxon>Arion</taxon>
    </lineage>
</organism>
<sequence>VQDFTEDVVEHARYIGRGMHNTLSKGKRLVRGRSSERTPLLADAGDQESSRHLSAQPSSQKSQNGPGVKSVALDDDTVSSGGDSMYGRRYDTFVNKSTTSSMMNYADFRSEASQTEIRPNLSRSVSLRGYDESSGDDVDEDNCQVKRDEVAEVKVVVKVKEDGTVSK</sequence>
<gene>
    <name evidence="2" type="primary">ORF26400</name>
</gene>
<dbReference type="EMBL" id="HACG01009067">
    <property type="protein sequence ID" value="CEK55932.1"/>
    <property type="molecule type" value="Transcribed_RNA"/>
</dbReference>